<dbReference type="Proteomes" id="UP000037510">
    <property type="component" value="Unassembled WGS sequence"/>
</dbReference>
<evidence type="ECO:0000313" key="1">
    <source>
        <dbReference type="EMBL" id="KOB51983.1"/>
    </source>
</evidence>
<sequence length="78" mass="8404">MEGVLKANLTRAIGVSNFNEEQLGRLLNNAAVKPVCNQFENSVVPVAYTPLGLISEARPEFIGLDAIKTDPKLGELAH</sequence>
<dbReference type="Gene3D" id="3.20.20.100">
    <property type="entry name" value="NADP-dependent oxidoreductase domain"/>
    <property type="match status" value="1"/>
</dbReference>
<dbReference type="STRING" id="104452.A0A0L7K2S4"/>
<dbReference type="InterPro" id="IPR036812">
    <property type="entry name" value="NAD(P)_OxRdtase_dom_sf"/>
</dbReference>
<accession>A0A0L7K2S4</accession>
<dbReference type="PROSITE" id="PS00062">
    <property type="entry name" value="ALDOKETO_REDUCTASE_2"/>
    <property type="match status" value="1"/>
</dbReference>
<proteinExistence type="predicted"/>
<dbReference type="SUPFAM" id="SSF51430">
    <property type="entry name" value="NAD(P)-linked oxidoreductase"/>
    <property type="match status" value="1"/>
</dbReference>
<reference evidence="1 2" key="1">
    <citation type="journal article" date="2015" name="Genome Biol. Evol.">
        <title>The genome of winter moth (Operophtera brumata) provides a genomic perspective on sexual dimorphism and phenology.</title>
        <authorList>
            <person name="Derks M.F."/>
            <person name="Smit S."/>
            <person name="Salis L."/>
            <person name="Schijlen E."/>
            <person name="Bossers A."/>
            <person name="Mateman C."/>
            <person name="Pijl A.S."/>
            <person name="de Ridder D."/>
            <person name="Groenen M.A."/>
            <person name="Visser M.E."/>
            <person name="Megens H.J."/>
        </authorList>
    </citation>
    <scope>NUCLEOTIDE SEQUENCE [LARGE SCALE GENOMIC DNA]</scope>
    <source>
        <strain evidence="1">WM2013NL</strain>
        <tissue evidence="1">Head and thorax</tissue>
    </source>
</reference>
<gene>
    <name evidence="1" type="ORF">OBRU01_26742</name>
</gene>
<feature type="non-terminal residue" evidence="1">
    <location>
        <position position="78"/>
    </location>
</feature>
<protein>
    <submittedName>
        <fullName evidence="1">Aldo-keto reductase</fullName>
    </submittedName>
</protein>
<comment type="caution">
    <text evidence="1">The sequence shown here is derived from an EMBL/GenBank/DDBJ whole genome shotgun (WGS) entry which is preliminary data.</text>
</comment>
<dbReference type="InterPro" id="IPR018170">
    <property type="entry name" value="Aldo/ket_reductase_CS"/>
</dbReference>
<keyword evidence="2" id="KW-1185">Reference proteome</keyword>
<dbReference type="GO" id="GO:0016491">
    <property type="term" value="F:oxidoreductase activity"/>
    <property type="evidence" value="ECO:0007669"/>
    <property type="project" value="InterPro"/>
</dbReference>
<dbReference type="EMBL" id="JTDY01014998">
    <property type="protein sequence ID" value="KOB51983.1"/>
    <property type="molecule type" value="Genomic_DNA"/>
</dbReference>
<organism evidence="1 2">
    <name type="scientific">Operophtera brumata</name>
    <name type="common">Winter moth</name>
    <name type="synonym">Phalaena brumata</name>
    <dbReference type="NCBI Taxonomy" id="104452"/>
    <lineage>
        <taxon>Eukaryota</taxon>
        <taxon>Metazoa</taxon>
        <taxon>Ecdysozoa</taxon>
        <taxon>Arthropoda</taxon>
        <taxon>Hexapoda</taxon>
        <taxon>Insecta</taxon>
        <taxon>Pterygota</taxon>
        <taxon>Neoptera</taxon>
        <taxon>Endopterygota</taxon>
        <taxon>Lepidoptera</taxon>
        <taxon>Glossata</taxon>
        <taxon>Ditrysia</taxon>
        <taxon>Geometroidea</taxon>
        <taxon>Geometridae</taxon>
        <taxon>Larentiinae</taxon>
        <taxon>Operophtera</taxon>
    </lineage>
</organism>
<name>A0A0L7K2S4_OPEBR</name>
<dbReference type="AlphaFoldDB" id="A0A0L7K2S4"/>
<evidence type="ECO:0000313" key="2">
    <source>
        <dbReference type="Proteomes" id="UP000037510"/>
    </source>
</evidence>